<evidence type="ECO:0000313" key="3">
    <source>
        <dbReference type="Proteomes" id="UP000002484"/>
    </source>
</evidence>
<protein>
    <recommendedName>
        <fullName evidence="1">Putative restriction endonuclease domain-containing protein</fullName>
    </recommendedName>
</protein>
<dbReference type="PANTHER" id="PTHR35400:SF1">
    <property type="entry name" value="SLR1083 PROTEIN"/>
    <property type="match status" value="1"/>
</dbReference>
<gene>
    <name evidence="2" type="ordered locus">FraEuI1c_2422</name>
</gene>
<dbReference type="SUPFAM" id="SSF52980">
    <property type="entry name" value="Restriction endonuclease-like"/>
    <property type="match status" value="1"/>
</dbReference>
<dbReference type="EMBL" id="CP002299">
    <property type="protein sequence ID" value="ADP80458.1"/>
    <property type="molecule type" value="Genomic_DNA"/>
</dbReference>
<dbReference type="PANTHER" id="PTHR35400">
    <property type="entry name" value="SLR1083 PROTEIN"/>
    <property type="match status" value="1"/>
</dbReference>
<dbReference type="InterPro" id="IPR008538">
    <property type="entry name" value="Uma2"/>
</dbReference>
<dbReference type="STRING" id="298654.FraEuI1c_2422"/>
<evidence type="ECO:0000259" key="1">
    <source>
        <dbReference type="Pfam" id="PF05685"/>
    </source>
</evidence>
<evidence type="ECO:0000313" key="2">
    <source>
        <dbReference type="EMBL" id="ADP80458.1"/>
    </source>
</evidence>
<proteinExistence type="predicted"/>
<dbReference type="Pfam" id="PF05685">
    <property type="entry name" value="Uma2"/>
    <property type="match status" value="1"/>
</dbReference>
<keyword evidence="3" id="KW-1185">Reference proteome</keyword>
<dbReference type="InterPro" id="IPR012296">
    <property type="entry name" value="Nuclease_put_TT1808"/>
</dbReference>
<dbReference type="CDD" id="cd06260">
    <property type="entry name" value="DUF820-like"/>
    <property type="match status" value="1"/>
</dbReference>
<dbReference type="Gene3D" id="3.90.1570.10">
    <property type="entry name" value="tt1808, chain A"/>
    <property type="match status" value="1"/>
</dbReference>
<reference evidence="2 3" key="1">
    <citation type="submission" date="2010-10" db="EMBL/GenBank/DDBJ databases">
        <title>Complete sequence of Frankia sp. EuI1c.</title>
        <authorList>
            <consortium name="US DOE Joint Genome Institute"/>
            <person name="Lucas S."/>
            <person name="Copeland A."/>
            <person name="Lapidus A."/>
            <person name="Cheng J.-F."/>
            <person name="Bruce D."/>
            <person name="Goodwin L."/>
            <person name="Pitluck S."/>
            <person name="Chertkov O."/>
            <person name="Detter J.C."/>
            <person name="Han C."/>
            <person name="Tapia R."/>
            <person name="Land M."/>
            <person name="Hauser L."/>
            <person name="Jeffries C."/>
            <person name="Kyrpides N."/>
            <person name="Ivanova N."/>
            <person name="Mikhailova N."/>
            <person name="Beauchemin N."/>
            <person name="Sen A."/>
            <person name="Sur S.A."/>
            <person name="Gtari M."/>
            <person name="Wall L."/>
            <person name="Tisa L."/>
            <person name="Woyke T."/>
        </authorList>
    </citation>
    <scope>NUCLEOTIDE SEQUENCE [LARGE SCALE GENOMIC DNA]</scope>
    <source>
        <strain evidence="3">DSM 45817 / CECT 9037 / EuI1c</strain>
    </source>
</reference>
<dbReference type="HOGENOM" id="CLU_076312_4_0_11"/>
<dbReference type="InParanoid" id="E3J1D7"/>
<dbReference type="Proteomes" id="UP000002484">
    <property type="component" value="Chromosome"/>
</dbReference>
<sequence>MSRVAGNLTPMATPEAPDWSWLRAAAQAPEMTLDLYEELPEDLAGRIEVSDGSVVICHSPSDKHLAVQHALLNALAEAARKHDQRTGTCHRVRADIDVLLTEVPFHFRRPDLTLFRCLDDPRRGRWQGKPTAADTLIVIEIVSPGSVSDDLLVKRVRYARAGIGFYWIIRLAQNDGPAVSVERLRLTSDGAYAMEQVTFRKKDILAIDAIDPIEVTATWEQLDEWL</sequence>
<dbReference type="InterPro" id="IPR011335">
    <property type="entry name" value="Restrct_endonuc-II-like"/>
</dbReference>
<name>E3J1D7_PSEI1</name>
<dbReference type="eggNOG" id="COG4636">
    <property type="taxonomic scope" value="Bacteria"/>
</dbReference>
<accession>E3J1D7</accession>
<feature type="domain" description="Putative restriction endonuclease" evidence="1">
    <location>
        <begin position="35"/>
        <end position="206"/>
    </location>
</feature>
<dbReference type="KEGG" id="fri:FraEuI1c_2422"/>
<dbReference type="AlphaFoldDB" id="E3J1D7"/>
<organism evidence="2 3">
    <name type="scientific">Pseudofrankia inefficax (strain DSM 45817 / CECT 9037 / DDB 130130 / EuI1c)</name>
    <name type="common">Frankia inefficax</name>
    <dbReference type="NCBI Taxonomy" id="298654"/>
    <lineage>
        <taxon>Bacteria</taxon>
        <taxon>Bacillati</taxon>
        <taxon>Actinomycetota</taxon>
        <taxon>Actinomycetes</taxon>
        <taxon>Frankiales</taxon>
        <taxon>Frankiaceae</taxon>
        <taxon>Pseudofrankia</taxon>
    </lineage>
</organism>